<organism evidence="1">
    <name type="scientific">marine metagenome</name>
    <dbReference type="NCBI Taxonomy" id="408172"/>
    <lineage>
        <taxon>unclassified sequences</taxon>
        <taxon>metagenomes</taxon>
        <taxon>ecological metagenomes</taxon>
    </lineage>
</organism>
<gene>
    <name evidence="1" type="ORF">METZ01_LOCUS234186</name>
</gene>
<dbReference type="AlphaFoldDB" id="A0A382H2D8"/>
<name>A0A382H2D8_9ZZZZ</name>
<feature type="non-terminal residue" evidence="1">
    <location>
        <position position="1"/>
    </location>
</feature>
<dbReference type="EMBL" id="UINC01058733">
    <property type="protein sequence ID" value="SVB81332.1"/>
    <property type="molecule type" value="Genomic_DNA"/>
</dbReference>
<feature type="non-terminal residue" evidence="1">
    <location>
        <position position="25"/>
    </location>
</feature>
<reference evidence="1" key="1">
    <citation type="submission" date="2018-05" db="EMBL/GenBank/DDBJ databases">
        <authorList>
            <person name="Lanie J.A."/>
            <person name="Ng W.-L."/>
            <person name="Kazmierczak K.M."/>
            <person name="Andrzejewski T.M."/>
            <person name="Davidsen T.M."/>
            <person name="Wayne K.J."/>
            <person name="Tettelin H."/>
            <person name="Glass J.I."/>
            <person name="Rusch D."/>
            <person name="Podicherti R."/>
            <person name="Tsui H.-C.T."/>
            <person name="Winkler M.E."/>
        </authorList>
    </citation>
    <scope>NUCLEOTIDE SEQUENCE</scope>
</reference>
<protein>
    <submittedName>
        <fullName evidence="1">Uncharacterized protein</fullName>
    </submittedName>
</protein>
<evidence type="ECO:0000313" key="1">
    <source>
        <dbReference type="EMBL" id="SVB81332.1"/>
    </source>
</evidence>
<sequence>VSAQPSARAGNRHRLARGDLGYLAD</sequence>
<accession>A0A382H2D8</accession>
<proteinExistence type="predicted"/>